<organism evidence="3 4">
    <name type="scientific">Streptomyces albireticuli</name>
    <dbReference type="NCBI Taxonomy" id="1940"/>
    <lineage>
        <taxon>Bacteria</taxon>
        <taxon>Bacillati</taxon>
        <taxon>Actinomycetota</taxon>
        <taxon>Actinomycetes</taxon>
        <taxon>Kitasatosporales</taxon>
        <taxon>Streptomycetaceae</taxon>
        <taxon>Streptomyces</taxon>
    </lineage>
</organism>
<dbReference type="PANTHER" id="PTHR30543">
    <property type="entry name" value="CHROMATE REDUCTASE"/>
    <property type="match status" value="1"/>
</dbReference>
<name>A0A2A2CYN7_9ACTN</name>
<dbReference type="PANTHER" id="PTHR30543:SF21">
    <property type="entry name" value="NAD(P)H-DEPENDENT FMN REDUCTASE LOT6"/>
    <property type="match status" value="1"/>
</dbReference>
<dbReference type="Gene3D" id="3.40.50.360">
    <property type="match status" value="1"/>
</dbReference>
<feature type="domain" description="NADPH-dependent FMN reductase-like" evidence="2">
    <location>
        <begin position="58"/>
        <end position="206"/>
    </location>
</feature>
<comment type="caution">
    <text evidence="3">The sequence shown here is derived from an EMBL/GenBank/DDBJ whole genome shotgun (WGS) entry which is preliminary data.</text>
</comment>
<gene>
    <name evidence="3" type="ORF">CK936_35480</name>
</gene>
<dbReference type="InterPro" id="IPR029039">
    <property type="entry name" value="Flavoprotein-like_sf"/>
</dbReference>
<evidence type="ECO:0000313" key="3">
    <source>
        <dbReference type="EMBL" id="PAU44327.1"/>
    </source>
</evidence>
<protein>
    <recommendedName>
        <fullName evidence="2">NADPH-dependent FMN reductase-like domain-containing protein</fullName>
    </recommendedName>
</protein>
<evidence type="ECO:0000313" key="4">
    <source>
        <dbReference type="Proteomes" id="UP000218944"/>
    </source>
</evidence>
<keyword evidence="4" id="KW-1185">Reference proteome</keyword>
<dbReference type="EMBL" id="NSJV01000684">
    <property type="protein sequence ID" value="PAU44327.1"/>
    <property type="molecule type" value="Genomic_DNA"/>
</dbReference>
<dbReference type="GO" id="GO:0010181">
    <property type="term" value="F:FMN binding"/>
    <property type="evidence" value="ECO:0007669"/>
    <property type="project" value="TreeGrafter"/>
</dbReference>
<sequence>MPFRIRKGKAGAAPERHDSGTGDEDSVAQDIRCRRRGFRCRRTGRAGSATGRAEAGMTRVVLISGSLRRGSVNSAALRAVRRIVESAPGAPEAVSLPIGRLPFYDGDVERAGASPAVRAARVLVADADALVVSTPSYNGAVPGVLKNALDWLSRPDGASPLTGRVVAVLSASPSGRGAIDAQPALMDLLDACEAVVVEHPPVAIRRADRRLDEAGEMSDPEVLAALRGLVDATFEAVAILADQRCSASARRGRPAPAQLRRAVSGAETRTSEVAL</sequence>
<dbReference type="Proteomes" id="UP000218944">
    <property type="component" value="Unassembled WGS sequence"/>
</dbReference>
<feature type="region of interest" description="Disordered" evidence="1">
    <location>
        <begin position="250"/>
        <end position="275"/>
    </location>
</feature>
<dbReference type="GO" id="GO:0005829">
    <property type="term" value="C:cytosol"/>
    <property type="evidence" value="ECO:0007669"/>
    <property type="project" value="TreeGrafter"/>
</dbReference>
<proteinExistence type="predicted"/>
<evidence type="ECO:0000259" key="2">
    <source>
        <dbReference type="Pfam" id="PF03358"/>
    </source>
</evidence>
<accession>A0A2A2CYN7</accession>
<dbReference type="AlphaFoldDB" id="A0A2A2CYN7"/>
<dbReference type="Pfam" id="PF03358">
    <property type="entry name" value="FMN_red"/>
    <property type="match status" value="1"/>
</dbReference>
<reference evidence="3 4" key="1">
    <citation type="submission" date="2017-08" db="EMBL/GenBank/DDBJ databases">
        <title>Genome sequence of Streptomyces albireticuli NRRL B-1670.</title>
        <authorList>
            <person name="Graham D.E."/>
            <person name="Mahan K.M."/>
            <person name="Klingeman D.M."/>
            <person name="Hettich R.L."/>
            <person name="Parry R.J."/>
            <person name="Spain J.C."/>
        </authorList>
    </citation>
    <scope>NUCLEOTIDE SEQUENCE [LARGE SCALE GENOMIC DNA]</scope>
    <source>
        <strain evidence="3 4">NRRL B-1670</strain>
    </source>
</reference>
<feature type="region of interest" description="Disordered" evidence="1">
    <location>
        <begin position="1"/>
        <end position="28"/>
    </location>
</feature>
<dbReference type="InterPro" id="IPR005025">
    <property type="entry name" value="FMN_Rdtase-like_dom"/>
</dbReference>
<dbReference type="SUPFAM" id="SSF52218">
    <property type="entry name" value="Flavoproteins"/>
    <property type="match status" value="1"/>
</dbReference>
<evidence type="ECO:0000256" key="1">
    <source>
        <dbReference type="SAM" id="MobiDB-lite"/>
    </source>
</evidence>
<dbReference type="InterPro" id="IPR050712">
    <property type="entry name" value="NAD(P)H-dep_reductase"/>
</dbReference>
<dbReference type="GO" id="GO:0016491">
    <property type="term" value="F:oxidoreductase activity"/>
    <property type="evidence" value="ECO:0007669"/>
    <property type="project" value="InterPro"/>
</dbReference>